<name>A0A0P0W6Q4_ORYSJ</name>
<evidence type="ECO:0000256" key="1">
    <source>
        <dbReference type="SAM" id="MobiDB-lite"/>
    </source>
</evidence>
<accession>A0A0P0W6Q4</accession>
<dbReference type="AlphaFoldDB" id="A0A0P0W6Q4"/>
<dbReference type="InParanoid" id="A0A0P0W6Q4"/>
<feature type="region of interest" description="Disordered" evidence="1">
    <location>
        <begin position="1"/>
        <end position="200"/>
    </location>
</feature>
<reference evidence="3" key="1">
    <citation type="journal article" date="2005" name="Nature">
        <title>The map-based sequence of the rice genome.</title>
        <authorList>
            <consortium name="International rice genome sequencing project (IRGSP)"/>
            <person name="Matsumoto T."/>
            <person name="Wu J."/>
            <person name="Kanamori H."/>
            <person name="Katayose Y."/>
            <person name="Fujisawa M."/>
            <person name="Namiki N."/>
            <person name="Mizuno H."/>
            <person name="Yamamoto K."/>
            <person name="Antonio B.A."/>
            <person name="Baba T."/>
            <person name="Sakata K."/>
            <person name="Nagamura Y."/>
            <person name="Aoki H."/>
            <person name="Arikawa K."/>
            <person name="Arita K."/>
            <person name="Bito T."/>
            <person name="Chiden Y."/>
            <person name="Fujitsuka N."/>
            <person name="Fukunaka R."/>
            <person name="Hamada M."/>
            <person name="Harada C."/>
            <person name="Hayashi A."/>
            <person name="Hijishita S."/>
            <person name="Honda M."/>
            <person name="Hosokawa S."/>
            <person name="Ichikawa Y."/>
            <person name="Idonuma A."/>
            <person name="Iijima M."/>
            <person name="Ikeda M."/>
            <person name="Ikeno M."/>
            <person name="Ito K."/>
            <person name="Ito S."/>
            <person name="Ito T."/>
            <person name="Ito Y."/>
            <person name="Ito Y."/>
            <person name="Iwabuchi A."/>
            <person name="Kamiya K."/>
            <person name="Karasawa W."/>
            <person name="Kurita K."/>
            <person name="Katagiri S."/>
            <person name="Kikuta A."/>
            <person name="Kobayashi H."/>
            <person name="Kobayashi N."/>
            <person name="Machita K."/>
            <person name="Maehara T."/>
            <person name="Masukawa M."/>
            <person name="Mizubayashi T."/>
            <person name="Mukai Y."/>
            <person name="Nagasaki H."/>
            <person name="Nagata Y."/>
            <person name="Naito S."/>
            <person name="Nakashima M."/>
            <person name="Nakama Y."/>
            <person name="Nakamichi Y."/>
            <person name="Nakamura M."/>
            <person name="Meguro A."/>
            <person name="Negishi M."/>
            <person name="Ohta I."/>
            <person name="Ohta T."/>
            <person name="Okamoto M."/>
            <person name="Ono N."/>
            <person name="Saji S."/>
            <person name="Sakaguchi M."/>
            <person name="Sakai K."/>
            <person name="Shibata M."/>
            <person name="Shimokawa T."/>
            <person name="Song J."/>
            <person name="Takazaki Y."/>
            <person name="Terasawa K."/>
            <person name="Tsugane M."/>
            <person name="Tsuji K."/>
            <person name="Ueda S."/>
            <person name="Waki K."/>
            <person name="Yamagata H."/>
            <person name="Yamamoto M."/>
            <person name="Yamamoto S."/>
            <person name="Yamane H."/>
            <person name="Yoshiki S."/>
            <person name="Yoshihara R."/>
            <person name="Yukawa K."/>
            <person name="Zhong H."/>
            <person name="Yano M."/>
            <person name="Yuan Q."/>
            <person name="Ouyang S."/>
            <person name="Liu J."/>
            <person name="Jones K.M."/>
            <person name="Gansberger K."/>
            <person name="Moffat K."/>
            <person name="Hill J."/>
            <person name="Bera J."/>
            <person name="Fadrosh D."/>
            <person name="Jin S."/>
            <person name="Johri S."/>
            <person name="Kim M."/>
            <person name="Overton L."/>
            <person name="Reardon M."/>
            <person name="Tsitrin T."/>
            <person name="Vuong H."/>
            <person name="Weaver B."/>
            <person name="Ciecko A."/>
            <person name="Tallon L."/>
            <person name="Jackson J."/>
            <person name="Pai G."/>
            <person name="Aken S.V."/>
            <person name="Utterback T."/>
            <person name="Reidmuller S."/>
            <person name="Feldblyum T."/>
            <person name="Hsiao J."/>
            <person name="Zismann V."/>
            <person name="Iobst S."/>
            <person name="de Vazeille A.R."/>
            <person name="Buell C.R."/>
            <person name="Ying K."/>
            <person name="Li Y."/>
            <person name="Lu T."/>
            <person name="Huang Y."/>
            <person name="Zhao Q."/>
            <person name="Feng Q."/>
            <person name="Zhang L."/>
            <person name="Zhu J."/>
            <person name="Weng Q."/>
            <person name="Mu J."/>
            <person name="Lu Y."/>
            <person name="Fan D."/>
            <person name="Liu Y."/>
            <person name="Guan J."/>
            <person name="Zhang Y."/>
            <person name="Yu S."/>
            <person name="Liu X."/>
            <person name="Zhang Y."/>
            <person name="Hong G."/>
            <person name="Han B."/>
            <person name="Choisne N."/>
            <person name="Demange N."/>
            <person name="Orjeda G."/>
            <person name="Samain S."/>
            <person name="Cattolico L."/>
            <person name="Pelletier E."/>
            <person name="Couloux A."/>
            <person name="Segurens B."/>
            <person name="Wincker P."/>
            <person name="D'Hont A."/>
            <person name="Scarpelli C."/>
            <person name="Weissenbach J."/>
            <person name="Salanoubat M."/>
            <person name="Quetier F."/>
            <person name="Yu Y."/>
            <person name="Kim H.R."/>
            <person name="Rambo T."/>
            <person name="Currie J."/>
            <person name="Collura K."/>
            <person name="Luo M."/>
            <person name="Yang T."/>
            <person name="Ammiraju J.S.S."/>
            <person name="Engler F."/>
            <person name="Soderlund C."/>
            <person name="Wing R.A."/>
            <person name="Palmer L.E."/>
            <person name="de la Bastide M."/>
            <person name="Spiegel L."/>
            <person name="Nascimento L."/>
            <person name="Zutavern T."/>
            <person name="O'Shaughnessy A."/>
            <person name="Dike S."/>
            <person name="Dedhia N."/>
            <person name="Preston R."/>
            <person name="Balija V."/>
            <person name="McCombie W.R."/>
            <person name="Chow T."/>
            <person name="Chen H."/>
            <person name="Chung M."/>
            <person name="Chen C."/>
            <person name="Shaw J."/>
            <person name="Wu H."/>
            <person name="Hsiao K."/>
            <person name="Chao Y."/>
            <person name="Chu M."/>
            <person name="Cheng C."/>
            <person name="Hour A."/>
            <person name="Lee P."/>
            <person name="Lin S."/>
            <person name="Lin Y."/>
            <person name="Liou J."/>
            <person name="Liu S."/>
            <person name="Hsing Y."/>
            <person name="Raghuvanshi S."/>
            <person name="Mohanty A."/>
            <person name="Bharti A.K."/>
            <person name="Gaur A."/>
            <person name="Gupta V."/>
            <person name="Kumar D."/>
            <person name="Ravi V."/>
            <person name="Vij S."/>
            <person name="Kapur A."/>
            <person name="Khurana P."/>
            <person name="Khurana P."/>
            <person name="Khurana J.P."/>
            <person name="Tyagi A.K."/>
            <person name="Gaikwad K."/>
            <person name="Singh A."/>
            <person name="Dalal V."/>
            <person name="Srivastava S."/>
            <person name="Dixit A."/>
            <person name="Pal A.K."/>
            <person name="Ghazi I.A."/>
            <person name="Yadav M."/>
            <person name="Pandit A."/>
            <person name="Bhargava A."/>
            <person name="Sureshbabu K."/>
            <person name="Batra K."/>
            <person name="Sharma T.R."/>
            <person name="Mohapatra T."/>
            <person name="Singh N.K."/>
            <person name="Messing J."/>
            <person name="Nelson A.B."/>
            <person name="Fuks G."/>
            <person name="Kavchok S."/>
            <person name="Keizer G."/>
            <person name="Linton E."/>
            <person name="Llaca V."/>
            <person name="Song R."/>
            <person name="Tanyolac B."/>
            <person name="Young S."/>
            <person name="Ho-Il K."/>
            <person name="Hahn J.H."/>
            <person name="Sangsakoo G."/>
            <person name="Vanavichit A."/>
            <person name="de Mattos Luiz.A.T."/>
            <person name="Zimmer P.D."/>
            <person name="Malone G."/>
            <person name="Dellagostin O."/>
            <person name="de Oliveira A.C."/>
            <person name="Bevan M."/>
            <person name="Bancroft I."/>
            <person name="Minx P."/>
            <person name="Cordum H."/>
            <person name="Wilson R."/>
            <person name="Cheng Z."/>
            <person name="Jin W."/>
            <person name="Jiang J."/>
            <person name="Leong S.A."/>
            <person name="Iwama H."/>
            <person name="Gojobori T."/>
            <person name="Itoh T."/>
            <person name="Niimura Y."/>
            <person name="Fujii Y."/>
            <person name="Habara T."/>
            <person name="Sakai H."/>
            <person name="Sato Y."/>
            <person name="Wilson G."/>
            <person name="Kumar K."/>
            <person name="McCouch S."/>
            <person name="Juretic N."/>
            <person name="Hoen D."/>
            <person name="Wright S."/>
            <person name="Bruskiewich R."/>
            <person name="Bureau T."/>
            <person name="Miyao A."/>
            <person name="Hirochika H."/>
            <person name="Nishikawa T."/>
            <person name="Kadowaki K."/>
            <person name="Sugiura M."/>
            <person name="Burr B."/>
            <person name="Sasaki T."/>
        </authorList>
    </citation>
    <scope>NUCLEOTIDE SEQUENCE [LARGE SCALE GENOMIC DNA]</scope>
    <source>
        <strain evidence="3">cv. Nipponbare</strain>
    </source>
</reference>
<feature type="compositionally biased region" description="Basic residues" evidence="1">
    <location>
        <begin position="151"/>
        <end position="163"/>
    </location>
</feature>
<dbReference type="PaxDb" id="39947-A0A0P0W6Q4"/>
<dbReference type="EMBL" id="AP014960">
    <property type="protein sequence ID" value="BAS87861.1"/>
    <property type="molecule type" value="Genomic_DNA"/>
</dbReference>
<dbReference type="Proteomes" id="UP000059680">
    <property type="component" value="Chromosome 4"/>
</dbReference>
<evidence type="ECO:0000313" key="2">
    <source>
        <dbReference type="EMBL" id="BAS87861.1"/>
    </source>
</evidence>
<reference evidence="2 3" key="3">
    <citation type="journal article" date="2013" name="Rice">
        <title>Improvement of the Oryza sativa Nipponbare reference genome using next generation sequence and optical map data.</title>
        <authorList>
            <person name="Kawahara Y."/>
            <person name="de la Bastide M."/>
            <person name="Hamilton J.P."/>
            <person name="Kanamori H."/>
            <person name="McCombie W.R."/>
            <person name="Ouyang S."/>
            <person name="Schwartz D.C."/>
            <person name="Tanaka T."/>
            <person name="Wu J."/>
            <person name="Zhou S."/>
            <person name="Childs K.L."/>
            <person name="Davidson R.M."/>
            <person name="Lin H."/>
            <person name="Quesada-Ocampo L."/>
            <person name="Vaillancourt B."/>
            <person name="Sakai H."/>
            <person name="Lee S.S."/>
            <person name="Kim J."/>
            <person name="Numa H."/>
            <person name="Itoh T."/>
            <person name="Buell C.R."/>
            <person name="Matsumoto T."/>
        </authorList>
    </citation>
    <scope>NUCLEOTIDE SEQUENCE [LARGE SCALE GENOMIC DNA]</scope>
    <source>
        <strain evidence="3">cv. Nipponbare</strain>
    </source>
</reference>
<feature type="compositionally biased region" description="Low complexity" evidence="1">
    <location>
        <begin position="50"/>
        <end position="71"/>
    </location>
</feature>
<proteinExistence type="predicted"/>
<reference evidence="2 3" key="2">
    <citation type="journal article" date="2013" name="Plant Cell Physiol.">
        <title>Rice Annotation Project Database (RAP-DB): an integrative and interactive database for rice genomics.</title>
        <authorList>
            <person name="Sakai H."/>
            <person name="Lee S.S."/>
            <person name="Tanaka T."/>
            <person name="Numa H."/>
            <person name="Kim J."/>
            <person name="Kawahara Y."/>
            <person name="Wakimoto H."/>
            <person name="Yang C.C."/>
            <person name="Iwamoto M."/>
            <person name="Abe T."/>
            <person name="Yamada Y."/>
            <person name="Muto A."/>
            <person name="Inokuchi H."/>
            <person name="Ikemura T."/>
            <person name="Matsumoto T."/>
            <person name="Sasaki T."/>
            <person name="Itoh T."/>
        </authorList>
    </citation>
    <scope>NUCLEOTIDE SEQUENCE [LARGE SCALE GENOMIC DNA]</scope>
    <source>
        <strain evidence="3">cv. Nipponbare</strain>
    </source>
</reference>
<dbReference type="Gramene" id="Os04t0164300-01">
    <property type="protein sequence ID" value="Os04t0164300-01"/>
    <property type="gene ID" value="Os04g0164300"/>
</dbReference>
<sequence length="216" mass="24173">KKRKKKRKTYPPARPPAPLRSRAAAPAPHASPGRCLPPPPLVRARRPNSARRAALPIPLARYLPPEPSSSGPHRRRRLLPPRRPVPHPYRLRRTAADSGSRSNRRRRSSHLLALGGHPPSPSLRAGRPAPRPCARRRRFHWRGDQEAPRPTRPRGARRGRPCHRFSSSPHRPHLRHLHGPPSSTPPPCPPHARRFRAAPSISGDVVPQAIGYPFSC</sequence>
<feature type="compositionally biased region" description="Low complexity" evidence="1">
    <location>
        <begin position="19"/>
        <end position="34"/>
    </location>
</feature>
<gene>
    <name evidence="2" type="ordered locus">Os04g0164300</name>
    <name evidence="2" type="ORF">OSNPB_040164300</name>
</gene>
<feature type="non-terminal residue" evidence="2">
    <location>
        <position position="1"/>
    </location>
</feature>
<evidence type="ECO:0000313" key="3">
    <source>
        <dbReference type="Proteomes" id="UP000059680"/>
    </source>
</evidence>
<keyword evidence="3" id="KW-1185">Reference proteome</keyword>
<protein>
    <submittedName>
        <fullName evidence="2">Os04g0164300 protein</fullName>
    </submittedName>
</protein>
<organism evidence="2 3">
    <name type="scientific">Oryza sativa subsp. japonica</name>
    <name type="common">Rice</name>
    <dbReference type="NCBI Taxonomy" id="39947"/>
    <lineage>
        <taxon>Eukaryota</taxon>
        <taxon>Viridiplantae</taxon>
        <taxon>Streptophyta</taxon>
        <taxon>Embryophyta</taxon>
        <taxon>Tracheophyta</taxon>
        <taxon>Spermatophyta</taxon>
        <taxon>Magnoliopsida</taxon>
        <taxon>Liliopsida</taxon>
        <taxon>Poales</taxon>
        <taxon>Poaceae</taxon>
        <taxon>BOP clade</taxon>
        <taxon>Oryzoideae</taxon>
        <taxon>Oryzeae</taxon>
        <taxon>Oryzinae</taxon>
        <taxon>Oryza</taxon>
        <taxon>Oryza sativa</taxon>
    </lineage>
</organism>